<evidence type="ECO:0000313" key="2">
    <source>
        <dbReference type="Proteomes" id="UP000187404"/>
    </source>
</evidence>
<protein>
    <submittedName>
        <fullName evidence="1">Uncharacterized protein</fullName>
    </submittedName>
</protein>
<dbReference type="Proteomes" id="UP000187404">
    <property type="component" value="Unassembled WGS sequence"/>
</dbReference>
<dbReference type="RefSeq" id="WP_075714388.1">
    <property type="nucleotide sequence ID" value="NZ_MJIE01000001.1"/>
</dbReference>
<dbReference type="EMBL" id="MJIE01000001">
    <property type="protein sequence ID" value="OLR56623.1"/>
    <property type="molecule type" value="Genomic_DNA"/>
</dbReference>
<proteinExistence type="predicted"/>
<sequence>MPNKEPYRLCGGTFFVLVSNARKPMPSKDELYKGTVSGLSEPEALLSLAKTLIPDIPQPLQTEMKSLKDNTRDFKACIRNGGTFYRFGDAAVLKTFDDRVKNQYEIPLAAMVEFMDGFLDVRTSTKKDEYLIKGLVELLDADTTIDGKEIFYVREDGGTMTKDQILSAKELCVPSFLLGLWHYALTVVKDNTVGQKTYDEFCPKRGGSERVYTKMLGENSSRDIKPTYCDSPALDDLNWRSAPEERIYEDTEPEIDESAFQDQTAAPGTVVNNNPFFLNISGGTNTVYGHVDKVEIKNGRSEVDE</sequence>
<comment type="caution">
    <text evidence="1">The sequence shown here is derived from an EMBL/GenBank/DDBJ whole genome shotgun (WGS) entry which is preliminary data.</text>
</comment>
<dbReference type="AlphaFoldDB" id="A0A1Q9JK89"/>
<dbReference type="OrthoDB" id="2051189at2"/>
<name>A0A1Q9JK89_9FIRM</name>
<gene>
    <name evidence="1" type="ORF">BHK98_11410</name>
</gene>
<organism evidence="1 2">
    <name type="scientific">Hornefia porci</name>
    <dbReference type="NCBI Taxonomy" id="2652292"/>
    <lineage>
        <taxon>Bacteria</taxon>
        <taxon>Bacillati</taxon>
        <taxon>Bacillota</taxon>
        <taxon>Clostridia</taxon>
        <taxon>Peptostreptococcales</taxon>
        <taxon>Anaerovoracaceae</taxon>
        <taxon>Hornefia</taxon>
    </lineage>
</organism>
<reference evidence="1 2" key="1">
    <citation type="journal article" date="2016" name="Appl. Environ. Microbiol.">
        <title>Function and Phylogeny of Bacterial Butyryl Coenzyme A:Acetate Transferases and Their Diversity in the Proximal Colon of Swine.</title>
        <authorList>
            <person name="Trachsel J."/>
            <person name="Bayles D.O."/>
            <person name="Looft T."/>
            <person name="Levine U.Y."/>
            <person name="Allen H.K."/>
        </authorList>
    </citation>
    <scope>NUCLEOTIDE SEQUENCE [LARGE SCALE GENOMIC DNA]</scope>
    <source>
        <strain evidence="1 2">68-3-10</strain>
    </source>
</reference>
<evidence type="ECO:0000313" key="1">
    <source>
        <dbReference type="EMBL" id="OLR56623.1"/>
    </source>
</evidence>
<keyword evidence="2" id="KW-1185">Reference proteome</keyword>
<accession>A0A1Q9JK89</accession>
<dbReference type="STRING" id="1261640.BHK98_11410"/>